<evidence type="ECO:0000256" key="5">
    <source>
        <dbReference type="SAM" id="Phobius"/>
    </source>
</evidence>
<dbReference type="EMBL" id="CAXHTB010000022">
    <property type="protein sequence ID" value="CAL0330460.1"/>
    <property type="molecule type" value="Genomic_DNA"/>
</dbReference>
<dbReference type="InterPro" id="IPR056555">
    <property type="entry name" value="NFD4_C"/>
</dbReference>
<dbReference type="PANTHER" id="PTHR21576">
    <property type="entry name" value="UNCHARACTERIZED NODULIN-LIKE PROTEIN"/>
    <property type="match status" value="1"/>
</dbReference>
<name>A0AAV1YBV3_LUPLU</name>
<keyword evidence="4 5" id="KW-0472">Membrane</keyword>
<feature type="domain" description="Nodulin-like" evidence="6">
    <location>
        <begin position="51"/>
        <end position="177"/>
    </location>
</feature>
<gene>
    <name evidence="8" type="ORF">LLUT_LOCUS31520</name>
</gene>
<reference evidence="8 9" key="1">
    <citation type="submission" date="2024-03" db="EMBL/GenBank/DDBJ databases">
        <authorList>
            <person name="Martinez-Hernandez J."/>
        </authorList>
    </citation>
    <scope>NUCLEOTIDE SEQUENCE [LARGE SCALE GENOMIC DNA]</scope>
</reference>
<evidence type="ECO:0000256" key="3">
    <source>
        <dbReference type="ARBA" id="ARBA00022989"/>
    </source>
</evidence>
<evidence type="ECO:0000256" key="1">
    <source>
        <dbReference type="ARBA" id="ARBA00004141"/>
    </source>
</evidence>
<proteinExistence type="predicted"/>
<dbReference type="InterPro" id="IPR036259">
    <property type="entry name" value="MFS_trans_sf"/>
</dbReference>
<comment type="subcellular location">
    <subcellularLocation>
        <location evidence="1">Membrane</location>
        <topology evidence="1">Multi-pass membrane protein</topology>
    </subcellularLocation>
</comment>
<feature type="transmembrane region" description="Helical" evidence="5">
    <location>
        <begin position="131"/>
        <end position="149"/>
    </location>
</feature>
<evidence type="ECO:0000313" key="8">
    <source>
        <dbReference type="EMBL" id="CAL0330460.1"/>
    </source>
</evidence>
<dbReference type="PANTHER" id="PTHR21576:SF154">
    <property type="entry name" value="OS04G0502800 PROTEIN"/>
    <property type="match status" value="1"/>
</dbReference>
<keyword evidence="2 5" id="KW-0812">Transmembrane</keyword>
<dbReference type="Pfam" id="PF23262">
    <property type="entry name" value="NFD4_C"/>
    <property type="match status" value="1"/>
</dbReference>
<organism evidence="8 9">
    <name type="scientific">Lupinus luteus</name>
    <name type="common">European yellow lupine</name>
    <dbReference type="NCBI Taxonomy" id="3873"/>
    <lineage>
        <taxon>Eukaryota</taxon>
        <taxon>Viridiplantae</taxon>
        <taxon>Streptophyta</taxon>
        <taxon>Embryophyta</taxon>
        <taxon>Tracheophyta</taxon>
        <taxon>Spermatophyta</taxon>
        <taxon>Magnoliopsida</taxon>
        <taxon>eudicotyledons</taxon>
        <taxon>Gunneridae</taxon>
        <taxon>Pentapetalae</taxon>
        <taxon>rosids</taxon>
        <taxon>fabids</taxon>
        <taxon>Fabales</taxon>
        <taxon>Fabaceae</taxon>
        <taxon>Papilionoideae</taxon>
        <taxon>50 kb inversion clade</taxon>
        <taxon>genistoids sensu lato</taxon>
        <taxon>core genistoids</taxon>
        <taxon>Genisteae</taxon>
        <taxon>Lupinus</taxon>
    </lineage>
</organism>
<protein>
    <recommendedName>
        <fullName evidence="10">Nodulin-like domain-containing protein</fullName>
    </recommendedName>
</protein>
<evidence type="ECO:0000259" key="6">
    <source>
        <dbReference type="Pfam" id="PF06813"/>
    </source>
</evidence>
<feature type="transmembrane region" description="Helical" evidence="5">
    <location>
        <begin position="97"/>
        <end position="116"/>
    </location>
</feature>
<evidence type="ECO:0000256" key="4">
    <source>
        <dbReference type="ARBA" id="ARBA00023136"/>
    </source>
</evidence>
<feature type="transmembrane region" description="Helical" evidence="5">
    <location>
        <begin position="251"/>
        <end position="274"/>
    </location>
</feature>
<evidence type="ECO:0000313" key="9">
    <source>
        <dbReference type="Proteomes" id="UP001497480"/>
    </source>
</evidence>
<dbReference type="InterPro" id="IPR010658">
    <property type="entry name" value="Nodulin-like"/>
</dbReference>
<keyword evidence="3 5" id="KW-1133">Transmembrane helix</keyword>
<dbReference type="Pfam" id="PF06813">
    <property type="entry name" value="Nodulin-like"/>
    <property type="match status" value="1"/>
</dbReference>
<dbReference type="Proteomes" id="UP001497480">
    <property type="component" value="Unassembled WGS sequence"/>
</dbReference>
<dbReference type="GO" id="GO:0016020">
    <property type="term" value="C:membrane"/>
    <property type="evidence" value="ECO:0007669"/>
    <property type="project" value="UniProtKB-SubCell"/>
</dbReference>
<comment type="caution">
    <text evidence="8">The sequence shown here is derived from an EMBL/GenBank/DDBJ whole genome shotgun (WGS) entry which is preliminary data.</text>
</comment>
<dbReference type="AlphaFoldDB" id="A0AAV1YBV3"/>
<keyword evidence="9" id="KW-1185">Reference proteome</keyword>
<evidence type="ECO:0008006" key="10">
    <source>
        <dbReference type="Google" id="ProtNLM"/>
    </source>
</evidence>
<evidence type="ECO:0000259" key="7">
    <source>
        <dbReference type="Pfam" id="PF23262"/>
    </source>
</evidence>
<feature type="domain" description="NFD4 C-terminal" evidence="7">
    <location>
        <begin position="247"/>
        <end position="314"/>
    </location>
</feature>
<accession>A0AAV1YBV3</accession>
<feature type="transmembrane region" description="Helical" evidence="5">
    <location>
        <begin position="286"/>
        <end position="306"/>
    </location>
</feature>
<sequence length="330" mass="36318">MNSLIAMNGKLFANQFNCRRITLGFKLFFSFHILLDLSKRLFFHGSYQVLTVLVTNMRNFPISRGTVGGILKGYGGLSAAVFTQIYKIVLHNSSSEFLLFHAVGIPILCFSTMFLVRPCTPAPGENSSEKWHFLFIQVSSVVLGLYTLATNIFSDFLPISGIAASYILVTVMILLLMATPKQQVGSSESDSVVQECKEDNTQPLLSSSSSNVLGSSSEVAILLAMGEGAIKKRRPKRGEDFKFTEALVKADFWLLFFVFFVGVGTGVIVINNLAQIGIAQGVEDTTILLSLFGFFNFVGRLGGGIASEHFVRTKRLPRTIWMTCTQSFLV</sequence>
<evidence type="ECO:0000256" key="2">
    <source>
        <dbReference type="ARBA" id="ARBA00022692"/>
    </source>
</evidence>
<feature type="transmembrane region" description="Helical" evidence="5">
    <location>
        <begin position="156"/>
        <end position="178"/>
    </location>
</feature>
<dbReference type="SUPFAM" id="SSF103473">
    <property type="entry name" value="MFS general substrate transporter"/>
    <property type="match status" value="1"/>
</dbReference>